<keyword evidence="4" id="KW-0378">Hydrolase</keyword>
<proteinExistence type="predicted"/>
<dbReference type="InterPro" id="IPR039121">
    <property type="entry name" value="NUDT19"/>
</dbReference>
<accession>A0A238J2S4</accession>
<dbReference type="Gene3D" id="3.90.79.10">
    <property type="entry name" value="Nucleoside Triphosphate Pyrophosphohydrolase"/>
    <property type="match status" value="2"/>
</dbReference>
<dbReference type="InterPro" id="IPR020084">
    <property type="entry name" value="NUDIX_hydrolase_CS"/>
</dbReference>
<dbReference type="InterPro" id="IPR000086">
    <property type="entry name" value="NUDIX_hydrolase_dom"/>
</dbReference>
<evidence type="ECO:0000256" key="3">
    <source>
        <dbReference type="ARBA" id="ARBA00022723"/>
    </source>
</evidence>
<dbReference type="Pfam" id="PF00293">
    <property type="entry name" value="NUDIX"/>
    <property type="match status" value="1"/>
</dbReference>
<evidence type="ECO:0000259" key="7">
    <source>
        <dbReference type="PROSITE" id="PS51462"/>
    </source>
</evidence>
<protein>
    <submittedName>
        <fullName evidence="8">NUDIX domain protein</fullName>
    </submittedName>
</protein>
<dbReference type="GO" id="GO:0046872">
    <property type="term" value="F:metal ion binding"/>
    <property type="evidence" value="ECO:0007669"/>
    <property type="project" value="UniProtKB-KW"/>
</dbReference>
<evidence type="ECO:0000313" key="8">
    <source>
        <dbReference type="EMBL" id="SMX24204.1"/>
    </source>
</evidence>
<dbReference type="PANTHER" id="PTHR12318:SF0">
    <property type="entry name" value="ACYL-COENZYME A DIPHOSPHATASE NUDT19"/>
    <property type="match status" value="1"/>
</dbReference>
<dbReference type="CDD" id="cd18870">
    <property type="entry name" value="NUDIX_AcylCoAdiphos_Nudt19"/>
    <property type="match status" value="1"/>
</dbReference>
<name>A0A238J2S4_9RHOB</name>
<evidence type="ECO:0000256" key="1">
    <source>
        <dbReference type="ARBA" id="ARBA00001936"/>
    </source>
</evidence>
<comment type="cofactor">
    <cofactor evidence="2">
        <name>Mg(2+)</name>
        <dbReference type="ChEBI" id="CHEBI:18420"/>
    </cofactor>
</comment>
<comment type="cofactor">
    <cofactor evidence="1">
        <name>Mn(2+)</name>
        <dbReference type="ChEBI" id="CHEBI:29035"/>
    </cofactor>
</comment>
<keyword evidence="6" id="KW-0464">Manganese</keyword>
<keyword evidence="9" id="KW-1185">Reference proteome</keyword>
<dbReference type="PROSITE" id="PS51462">
    <property type="entry name" value="NUDIX"/>
    <property type="match status" value="1"/>
</dbReference>
<dbReference type="InterPro" id="IPR015797">
    <property type="entry name" value="NUDIX_hydrolase-like_dom_sf"/>
</dbReference>
<evidence type="ECO:0000256" key="5">
    <source>
        <dbReference type="ARBA" id="ARBA00022842"/>
    </source>
</evidence>
<organism evidence="8 9">
    <name type="scientific">Boseongicola aestuarii</name>
    <dbReference type="NCBI Taxonomy" id="1470561"/>
    <lineage>
        <taxon>Bacteria</taxon>
        <taxon>Pseudomonadati</taxon>
        <taxon>Pseudomonadota</taxon>
        <taxon>Alphaproteobacteria</taxon>
        <taxon>Rhodobacterales</taxon>
        <taxon>Paracoccaceae</taxon>
        <taxon>Boseongicola</taxon>
    </lineage>
</organism>
<evidence type="ECO:0000256" key="6">
    <source>
        <dbReference type="ARBA" id="ARBA00023211"/>
    </source>
</evidence>
<dbReference type="PROSITE" id="PS00893">
    <property type="entry name" value="NUDIX_BOX"/>
    <property type="match status" value="1"/>
</dbReference>
<dbReference type="EMBL" id="FXXQ01000007">
    <property type="protein sequence ID" value="SMX24204.1"/>
    <property type="molecule type" value="Genomic_DNA"/>
</dbReference>
<dbReference type="PANTHER" id="PTHR12318">
    <property type="entry name" value="TESTOSTERONE-REGULATED PROTEIN RP2"/>
    <property type="match status" value="1"/>
</dbReference>
<reference evidence="8 9" key="1">
    <citation type="submission" date="2017-05" db="EMBL/GenBank/DDBJ databases">
        <authorList>
            <person name="Song R."/>
            <person name="Chenine A.L."/>
            <person name="Ruprecht R.M."/>
        </authorList>
    </citation>
    <scope>NUCLEOTIDE SEQUENCE [LARGE SCALE GENOMIC DNA]</scope>
    <source>
        <strain evidence="8 9">CECT 8489</strain>
    </source>
</reference>
<gene>
    <name evidence="8" type="ORF">BOA8489_02327</name>
</gene>
<dbReference type="AlphaFoldDB" id="A0A238J2S4"/>
<dbReference type="Proteomes" id="UP000201838">
    <property type="component" value="Unassembled WGS sequence"/>
</dbReference>
<feature type="domain" description="Nudix hydrolase" evidence="7">
    <location>
        <begin position="6"/>
        <end position="176"/>
    </location>
</feature>
<keyword evidence="5" id="KW-0460">Magnesium</keyword>
<evidence type="ECO:0000313" key="9">
    <source>
        <dbReference type="Proteomes" id="UP000201838"/>
    </source>
</evidence>
<keyword evidence="3" id="KW-0479">Metal-binding</keyword>
<evidence type="ECO:0000256" key="4">
    <source>
        <dbReference type="ARBA" id="ARBA00022801"/>
    </source>
</evidence>
<evidence type="ECO:0000256" key="2">
    <source>
        <dbReference type="ARBA" id="ARBA00001946"/>
    </source>
</evidence>
<dbReference type="SUPFAM" id="SSF55811">
    <property type="entry name" value="Nudix"/>
    <property type="match status" value="1"/>
</dbReference>
<sequence length="203" mass="22363">MIDDVPIRAASTIILVRDATTDPAVLMGQRGKGAVFMPKKFVFPGGAVDEADEGDDLAEPLDARTRELLALQPVGAEVSPEALARAAIRELAEETGLAFERPSALRFFLRAITPPGRPRRFDARFFLAPVEAVSGGAEADFRDSDELSLLHWVMLRDLLDLDIANVTAMVLERLAEHLPSLETPERVPLVRNDRIEDRVVWLA</sequence>
<dbReference type="GO" id="GO:0016818">
    <property type="term" value="F:hydrolase activity, acting on acid anhydrides, in phosphorus-containing anhydrides"/>
    <property type="evidence" value="ECO:0007669"/>
    <property type="project" value="InterPro"/>
</dbReference>